<sequence length="104" mass="12041">MHNIFEYVHILSGVLFYLSSAINPIIYNLLSSRFRERFFELMCRHPEVNTSRSSSPPYSKRISFPKSQEAVRTNSQGRSCYPKGPQPSVILGTGWEQEFDTTFM</sequence>
<dbReference type="Proteomes" id="UP000830395">
    <property type="component" value="Chromosome 20"/>
</dbReference>
<proteinExistence type="predicted"/>
<protein>
    <submittedName>
        <fullName evidence="1">Uncharacterized protein</fullName>
    </submittedName>
</protein>
<evidence type="ECO:0000313" key="1">
    <source>
        <dbReference type="EMBL" id="MCJ8744437.1"/>
    </source>
</evidence>
<evidence type="ECO:0000313" key="2">
    <source>
        <dbReference type="Proteomes" id="UP000830395"/>
    </source>
</evidence>
<dbReference type="EMBL" id="CM040994">
    <property type="protein sequence ID" value="MCJ8744437.1"/>
    <property type="molecule type" value="Genomic_DNA"/>
</dbReference>
<comment type="caution">
    <text evidence="1">The sequence shown here is derived from an EMBL/GenBank/DDBJ whole genome shotgun (WGS) entry which is preliminary data.</text>
</comment>
<gene>
    <name evidence="1" type="ORF">PDJAM_G00118770</name>
</gene>
<accession>A0ACC5Z998</accession>
<keyword evidence="2" id="KW-1185">Reference proteome</keyword>
<organism evidence="1 2">
    <name type="scientific">Pangasius djambal</name>
    <dbReference type="NCBI Taxonomy" id="1691987"/>
    <lineage>
        <taxon>Eukaryota</taxon>
        <taxon>Metazoa</taxon>
        <taxon>Chordata</taxon>
        <taxon>Craniata</taxon>
        <taxon>Vertebrata</taxon>
        <taxon>Euteleostomi</taxon>
        <taxon>Actinopterygii</taxon>
        <taxon>Neopterygii</taxon>
        <taxon>Teleostei</taxon>
        <taxon>Ostariophysi</taxon>
        <taxon>Siluriformes</taxon>
        <taxon>Pangasiidae</taxon>
        <taxon>Pangasius</taxon>
    </lineage>
</organism>
<reference evidence="1" key="1">
    <citation type="submission" date="2020-02" db="EMBL/GenBank/DDBJ databases">
        <title>Genome sequencing of the panga catfish, Pangasius djambal.</title>
        <authorList>
            <person name="Wen M."/>
            <person name="Zahm M."/>
            <person name="Roques C."/>
            <person name="Cabau C."/>
            <person name="Klopp C."/>
            <person name="Donnadieu C."/>
            <person name="Jouanno E."/>
            <person name="Avarre J.-C."/>
            <person name="Campet M."/>
            <person name="Ha T."/>
            <person name="Dugue R."/>
            <person name="Lampietro C."/>
            <person name="Louis A."/>
            <person name="Herpin A."/>
            <person name="Echchiki A."/>
            <person name="Berthelot C."/>
            <person name="Parey E."/>
            <person name="Roest-Crollius H."/>
            <person name="Braasch I."/>
            <person name="Postlethwait J.H."/>
            <person name="Bobe J."/>
            <person name="Montfort J."/>
            <person name="Bouchez O."/>
            <person name="Begum T."/>
            <person name="Schartl M."/>
            <person name="Gustiano R."/>
            <person name="Guiguen Y."/>
        </authorList>
    </citation>
    <scope>NUCLEOTIDE SEQUENCE</scope>
    <source>
        <strain evidence="1">Pdj_M5554</strain>
    </source>
</reference>
<name>A0ACC5Z998_9TELE</name>